<dbReference type="Pfam" id="PF04502">
    <property type="entry name" value="Saf4_Yju2"/>
    <property type="match status" value="1"/>
</dbReference>
<dbReference type="InterPro" id="IPR036962">
    <property type="entry name" value="Glyco_hydro_3_N_sf"/>
</dbReference>
<organism evidence="15 16">
    <name type="scientific">Aspergillus lentulus</name>
    <dbReference type="NCBI Taxonomy" id="293939"/>
    <lineage>
        <taxon>Eukaryota</taxon>
        <taxon>Fungi</taxon>
        <taxon>Dikarya</taxon>
        <taxon>Ascomycota</taxon>
        <taxon>Pezizomycotina</taxon>
        <taxon>Eurotiomycetes</taxon>
        <taxon>Eurotiomycetidae</taxon>
        <taxon>Eurotiales</taxon>
        <taxon>Aspergillaceae</taxon>
        <taxon>Aspergillus</taxon>
        <taxon>Aspergillus subgen. Fumigati</taxon>
    </lineage>
</organism>
<evidence type="ECO:0000256" key="13">
    <source>
        <dbReference type="SAM" id="SignalP"/>
    </source>
</evidence>
<keyword evidence="9 11" id="KW-0624">Polysaccharide degradation</keyword>
<evidence type="ECO:0000256" key="3">
    <source>
        <dbReference type="ARBA" id="ARBA00005336"/>
    </source>
</evidence>
<comment type="function">
    <text evidence="10">Beta-glucosidases are one of a number of cellulolytic enzymes involved in the degradation of cellulosic biomass. Catalyzes the last step releasing glucose from the inhibitory cellobiose.</text>
</comment>
<dbReference type="Gene3D" id="3.40.50.1700">
    <property type="entry name" value="Glycoside hydrolase family 3 C-terminal domain"/>
    <property type="match status" value="1"/>
</dbReference>
<evidence type="ECO:0000256" key="8">
    <source>
        <dbReference type="ARBA" id="ARBA00023295"/>
    </source>
</evidence>
<reference evidence="15 16" key="1">
    <citation type="submission" date="2015-11" db="EMBL/GenBank/DDBJ databases">
        <title>Aspergillus lentulus strain IFM 54703T.</title>
        <authorList>
            <person name="Kusuya Y."/>
            <person name="Sakai K."/>
            <person name="Kamei K."/>
            <person name="Takahashi H."/>
            <person name="Yaguchi T."/>
        </authorList>
    </citation>
    <scope>NUCLEOTIDE SEQUENCE [LARGE SCALE GENOMIC DNA]</scope>
    <source>
        <strain evidence="15 16">IFM 54703</strain>
    </source>
</reference>
<evidence type="ECO:0000313" key="16">
    <source>
        <dbReference type="Proteomes" id="UP000051487"/>
    </source>
</evidence>
<dbReference type="SUPFAM" id="SSF51445">
    <property type="entry name" value="(Trans)glycosidases"/>
    <property type="match status" value="1"/>
</dbReference>
<dbReference type="InterPro" id="IPR007590">
    <property type="entry name" value="Saf4/Yju2"/>
</dbReference>
<keyword evidence="13" id="KW-0732">Signal</keyword>
<evidence type="ECO:0000256" key="4">
    <source>
        <dbReference type="ARBA" id="ARBA00022801"/>
    </source>
</evidence>
<evidence type="ECO:0000256" key="1">
    <source>
        <dbReference type="ARBA" id="ARBA00000448"/>
    </source>
</evidence>
<dbReference type="PANTHER" id="PTHR42715">
    <property type="entry name" value="BETA-GLUCOSIDASE"/>
    <property type="match status" value="1"/>
</dbReference>
<comment type="similarity">
    <text evidence="3 11">Belongs to the glycosyl hydrolase 3 family.</text>
</comment>
<dbReference type="GO" id="GO:0008422">
    <property type="term" value="F:beta-glucosidase activity"/>
    <property type="evidence" value="ECO:0007669"/>
    <property type="project" value="UniProtKB-EC"/>
</dbReference>
<dbReference type="FunFam" id="3.20.20.300:FF:000002">
    <property type="entry name" value="Probable beta-glucosidase"/>
    <property type="match status" value="1"/>
</dbReference>
<feature type="signal peptide" evidence="13">
    <location>
        <begin position="1"/>
        <end position="19"/>
    </location>
</feature>
<evidence type="ECO:0000259" key="14">
    <source>
        <dbReference type="SMART" id="SM01217"/>
    </source>
</evidence>
<dbReference type="InterPro" id="IPR050288">
    <property type="entry name" value="Cellulose_deg_GH3"/>
</dbReference>
<dbReference type="Gene3D" id="2.60.40.10">
    <property type="entry name" value="Immunoglobulins"/>
    <property type="match status" value="1"/>
</dbReference>
<dbReference type="InterPro" id="IPR026891">
    <property type="entry name" value="Fn3-like"/>
</dbReference>
<name>A0AAN4PAZ9_ASPLE</name>
<evidence type="ECO:0000256" key="11">
    <source>
        <dbReference type="RuleBase" id="RU361161"/>
    </source>
</evidence>
<gene>
    <name evidence="15" type="ORF">ALT_0600</name>
</gene>
<dbReference type="PRINTS" id="PR00133">
    <property type="entry name" value="GLHYDRLASE3"/>
</dbReference>
<dbReference type="EC" id="3.2.1.21" evidence="11"/>
<accession>A0AAN4PAZ9</accession>
<evidence type="ECO:0000256" key="2">
    <source>
        <dbReference type="ARBA" id="ARBA00004987"/>
    </source>
</evidence>
<evidence type="ECO:0000256" key="7">
    <source>
        <dbReference type="ARBA" id="ARBA00023277"/>
    </source>
</evidence>
<keyword evidence="7 11" id="KW-0119">Carbohydrate metabolism</keyword>
<proteinExistence type="inferred from homology"/>
<feature type="region of interest" description="Disordered" evidence="12">
    <location>
        <begin position="1137"/>
        <end position="1185"/>
    </location>
</feature>
<dbReference type="SMART" id="SM01217">
    <property type="entry name" value="Fn3_like"/>
    <property type="match status" value="1"/>
</dbReference>
<evidence type="ECO:0000313" key="15">
    <source>
        <dbReference type="EMBL" id="GAQ03279.1"/>
    </source>
</evidence>
<dbReference type="Pfam" id="PF01915">
    <property type="entry name" value="Glyco_hydro_3_C"/>
    <property type="match status" value="1"/>
</dbReference>
<evidence type="ECO:0000256" key="5">
    <source>
        <dbReference type="ARBA" id="ARBA00023001"/>
    </source>
</evidence>
<dbReference type="PANTHER" id="PTHR42715:SF2">
    <property type="entry name" value="BETA-GLUCOSIDASE F-RELATED"/>
    <property type="match status" value="1"/>
</dbReference>
<comment type="pathway">
    <text evidence="2 11">Glycan metabolism; cellulose degradation.</text>
</comment>
<protein>
    <recommendedName>
        <fullName evidence="11">beta-glucosidase</fullName>
        <ecNumber evidence="11">3.2.1.21</ecNumber>
    </recommendedName>
</protein>
<dbReference type="Pfam" id="PF14310">
    <property type="entry name" value="Fn3-like"/>
    <property type="match status" value="1"/>
</dbReference>
<evidence type="ECO:0000256" key="12">
    <source>
        <dbReference type="SAM" id="MobiDB-lite"/>
    </source>
</evidence>
<keyword evidence="6" id="KW-0325">Glycoprotein</keyword>
<feature type="compositionally biased region" description="Low complexity" evidence="12">
    <location>
        <begin position="732"/>
        <end position="743"/>
    </location>
</feature>
<keyword evidence="8 11" id="KW-0326">Glycosidase</keyword>
<dbReference type="Gene3D" id="3.20.20.300">
    <property type="entry name" value="Glycoside hydrolase, family 3, N-terminal domain"/>
    <property type="match status" value="1"/>
</dbReference>
<comment type="catalytic activity">
    <reaction evidence="1 11">
        <text>Hydrolysis of terminal, non-reducing beta-D-glucosyl residues with release of beta-D-glucose.</text>
        <dbReference type="EC" id="3.2.1.21"/>
    </reaction>
</comment>
<dbReference type="AlphaFoldDB" id="A0AAN4PAZ9"/>
<dbReference type="FunFam" id="3.40.50.1700:FF:000003">
    <property type="entry name" value="Probable beta-glucosidase"/>
    <property type="match status" value="1"/>
</dbReference>
<dbReference type="InterPro" id="IPR019800">
    <property type="entry name" value="Glyco_hydro_3_AS"/>
</dbReference>
<dbReference type="InterPro" id="IPR017853">
    <property type="entry name" value="GH"/>
</dbReference>
<evidence type="ECO:0000256" key="10">
    <source>
        <dbReference type="ARBA" id="ARBA00024983"/>
    </source>
</evidence>
<dbReference type="InterPro" id="IPR013783">
    <property type="entry name" value="Ig-like_fold"/>
</dbReference>
<feature type="chain" id="PRO_5043041217" description="beta-glucosidase" evidence="13">
    <location>
        <begin position="20"/>
        <end position="1185"/>
    </location>
</feature>
<keyword evidence="4 11" id="KW-0378">Hydrolase</keyword>
<dbReference type="InterPro" id="IPR002772">
    <property type="entry name" value="Glyco_hydro_3_C"/>
</dbReference>
<dbReference type="Pfam" id="PF00933">
    <property type="entry name" value="Glyco_hydro_3"/>
    <property type="match status" value="1"/>
</dbReference>
<sequence length="1185" mass="128942">MRVLSDLAFVASLVPLALSAPTSESRVSAQLESRDAAGYSSPPYYPAPNGGWLSSWAEAYEKAQRVVRNMTLAEKVNLTTGTGIFMGPCVGQTGSALRFGIPNLCLQDSPLGVRNSDHNTAFPAGITVGATFDKDLMYDRGVELGEEFRGKGINVLLGPSVGPIGRKPRGGRNWEGFGADPSLQAIGGAQTIKGIQSRGVIATIKHYIGNEQEMYRMSNIGQRAYSSNIDDRTLHELYLWPFAEGVRAGVGAVMTAYNEVNSSACSQNSKLLNEILKDELGFQGFVMTDWLGQYGGVSSALAGLDMAMPGDGAIPLLGNAYWGSELSRSILNGSVPVSRLNDMVTRIVATWYKMGQDGDYPLPNFSTNTQDATGPLYPGALFSPSGVVNQYVNVQADHNITARAIARDAITLLKNDDNILPLKKNDSLKVFGTDAGPNSGGLNSCADMGCNKGVLTMGWGSGTSRLPYLVTPQQAIANISSNAAFYITDNFPSNVAVSSGDIAVVFISADSGENYITVEDNPGDRTSAGLNAWHNGDRLVKDAAAKFSKVVVVIHTVGPILMEEWIDLPSVKAVLVAHLPGQEAGWSLTDILFGDYSPSGHLPYTIPRAESDYPSSVSLLSQPIVQIQDTFTEGLYIDYRHFLKANITPRYPFGHGLSYTTFSFSQPTVTTRTALDSAYPPTRAPKGPTPTYPTTIPNLSEVAWPKNFDRIWRYLYPYLDDPSGAAKNSSKTYPYPTGYTTDPKPAPRAGGAEGGNPALFDVAFAVSITVTNTGNRPGRAVAQLYVELPDSLGETPSRQLRQFAKTKTLAPGASETLTMEITRKDISVWDVVVQDWKAPVHGEGVKIWLGENMGRYVPPDQEGLTTGNKLAGKHPLGARARHLRTSGALIVRFEMPFAVWCTTCKPHETLIGQGVRFNAEKKKVGNYYSTPVYSFRMKHGACGGWIEIRTDPANTAYVVVEGGRKRDTGDAGGIGEIAVGEDRKVKEDAFARLEGKVEDKRRAETERSRIEDLQRRQNKDWEDPYERSRRLRRTFRVERKAREGVEAKAEALRDKMSLGIELVEETEEDSLRAGMVDFGRGDDTTQIMRRRPLFDSRNGKREVANTLADRKALLRSELTGNTRAAVDPFLNQDGSAWRPEVKRRKTASTKGVDIANDGPVAVKAPIEPERSVAPPALVNYASDSD</sequence>
<dbReference type="SUPFAM" id="SSF52279">
    <property type="entry name" value="Beta-D-glucan exohydrolase, C-terminal domain"/>
    <property type="match status" value="1"/>
</dbReference>
<evidence type="ECO:0000256" key="9">
    <source>
        <dbReference type="ARBA" id="ARBA00023326"/>
    </source>
</evidence>
<dbReference type="Proteomes" id="UP000051487">
    <property type="component" value="Unassembled WGS sequence"/>
</dbReference>
<feature type="region of interest" description="Disordered" evidence="12">
    <location>
        <begin position="726"/>
        <end position="752"/>
    </location>
</feature>
<dbReference type="GO" id="GO:0030245">
    <property type="term" value="P:cellulose catabolic process"/>
    <property type="evidence" value="ECO:0007669"/>
    <property type="project" value="UniProtKB-KW"/>
</dbReference>
<dbReference type="InterPro" id="IPR001764">
    <property type="entry name" value="Glyco_hydro_3_N"/>
</dbReference>
<comment type="caution">
    <text evidence="15">The sequence shown here is derived from an EMBL/GenBank/DDBJ whole genome shotgun (WGS) entry which is preliminary data.</text>
</comment>
<feature type="domain" description="Fibronectin type III-like" evidence="14">
    <location>
        <begin position="780"/>
        <end position="853"/>
    </location>
</feature>
<dbReference type="EMBL" id="BCLY01000001">
    <property type="protein sequence ID" value="GAQ03279.1"/>
    <property type="molecule type" value="Genomic_DNA"/>
</dbReference>
<dbReference type="PROSITE" id="PS00775">
    <property type="entry name" value="GLYCOSYL_HYDROL_F3"/>
    <property type="match status" value="1"/>
</dbReference>
<keyword evidence="5" id="KW-0136">Cellulose degradation</keyword>
<evidence type="ECO:0000256" key="6">
    <source>
        <dbReference type="ARBA" id="ARBA00023180"/>
    </source>
</evidence>
<dbReference type="GO" id="GO:0000398">
    <property type="term" value="P:mRNA splicing, via spliceosome"/>
    <property type="evidence" value="ECO:0007669"/>
    <property type="project" value="InterPro"/>
</dbReference>
<dbReference type="InterPro" id="IPR036881">
    <property type="entry name" value="Glyco_hydro_3_C_sf"/>
</dbReference>